<evidence type="ECO:0008006" key="4">
    <source>
        <dbReference type="Google" id="ProtNLM"/>
    </source>
</evidence>
<dbReference type="SUPFAM" id="SSF58069">
    <property type="entry name" value="Virus ectodomain"/>
    <property type="match status" value="1"/>
</dbReference>
<dbReference type="Pfam" id="PF00429">
    <property type="entry name" value="TLV_coat"/>
    <property type="match status" value="1"/>
</dbReference>
<keyword evidence="1" id="KW-1133">Transmembrane helix</keyword>
<dbReference type="PANTHER" id="PTHR10424">
    <property type="entry name" value="VIRAL ENVELOPE PROTEIN"/>
    <property type="match status" value="1"/>
</dbReference>
<dbReference type="Gene3D" id="1.10.287.210">
    <property type="match status" value="1"/>
</dbReference>
<feature type="transmembrane region" description="Helical" evidence="1">
    <location>
        <begin position="114"/>
        <end position="136"/>
    </location>
</feature>
<dbReference type="InterPro" id="IPR018154">
    <property type="entry name" value="TLV/ENV_coat_polyprotein"/>
</dbReference>
<name>A0A8C8VJW2_9SAUR</name>
<reference evidence="2" key="1">
    <citation type="submission" date="2025-05" db="UniProtKB">
        <authorList>
            <consortium name="Ensembl"/>
        </authorList>
    </citation>
    <scope>IDENTIFICATION</scope>
</reference>
<evidence type="ECO:0000256" key="1">
    <source>
        <dbReference type="SAM" id="Phobius"/>
    </source>
</evidence>
<dbReference type="Ensembl" id="ENSPCET00000014456.1">
    <property type="protein sequence ID" value="ENSPCEP00000013939.1"/>
    <property type="gene ID" value="ENSPCEG00000011072.1"/>
</dbReference>
<dbReference type="Proteomes" id="UP000694393">
    <property type="component" value="Unplaced"/>
</dbReference>
<dbReference type="Ensembl" id="ENSPCET00000013967.1">
    <property type="protein sequence ID" value="ENSPCEP00000013470.1"/>
    <property type="gene ID" value="ENSPCEG00000010714.1"/>
</dbReference>
<keyword evidence="3" id="KW-1185">Reference proteome</keyword>
<dbReference type="Ensembl" id="ENSPCET00000012136.1">
    <property type="protein sequence ID" value="ENSPCEP00000011735.1"/>
    <property type="gene ID" value="ENSPCEG00000009320.1"/>
</dbReference>
<evidence type="ECO:0000313" key="2">
    <source>
        <dbReference type="Ensembl" id="ENSPCEP00000013470.1"/>
    </source>
</evidence>
<dbReference type="AlphaFoldDB" id="A0A8C8VJW2"/>
<sequence length="182" mass="20292">MLNRIIRLQAVVKIITNETASALDLIAEMNSKMRTAIYQNRLALDYLLAKEGGVCGKFNLTNCCLEIDDTGQAIKEITNDIRKLAHVPVQTWKGLDTSGWFGGWFDWLGGFKSVIGIVLMLSCACLVLPCLLPVLISGVRNSISRIARQATTSQLMTLYRFQHVQNDEEEPLNTLSHRPTPT</sequence>
<keyword evidence="1" id="KW-0812">Transmembrane</keyword>
<evidence type="ECO:0000313" key="3">
    <source>
        <dbReference type="Proteomes" id="UP000694393"/>
    </source>
</evidence>
<dbReference type="CDD" id="cd09850">
    <property type="entry name" value="Ebola-like_HR1-HR2"/>
    <property type="match status" value="1"/>
</dbReference>
<keyword evidence="1" id="KW-0472">Membrane</keyword>
<proteinExistence type="predicted"/>
<dbReference type="PANTHER" id="PTHR10424:SF68">
    <property type="entry name" value="ENDOGENOUS RETROVIRUS GROUP 3 MEMBER 1 ENV POLYPROTEIN"/>
    <property type="match status" value="1"/>
</dbReference>
<accession>A0A8C8VJW2</accession>
<protein>
    <recommendedName>
        <fullName evidence="4">Envelope glycoprotein</fullName>
    </recommendedName>
</protein>
<organism evidence="2 3">
    <name type="scientific">Pelusios castaneus</name>
    <name type="common">West African mud turtle</name>
    <dbReference type="NCBI Taxonomy" id="367368"/>
    <lineage>
        <taxon>Eukaryota</taxon>
        <taxon>Metazoa</taxon>
        <taxon>Chordata</taxon>
        <taxon>Craniata</taxon>
        <taxon>Vertebrata</taxon>
        <taxon>Euteleostomi</taxon>
        <taxon>Archelosauria</taxon>
        <taxon>Testudinata</taxon>
        <taxon>Testudines</taxon>
        <taxon>Pleurodira</taxon>
        <taxon>Pelomedusidae</taxon>
        <taxon>Pelusios</taxon>
    </lineage>
</organism>